<keyword evidence="4" id="KW-1185">Reference proteome</keyword>
<organism evidence="3 4">
    <name type="scientific">Flavilitoribacter nigricans (strain ATCC 23147 / DSM 23189 / NBRC 102662 / NCIMB 1420 / SS-2)</name>
    <name type="common">Lewinella nigricans</name>
    <dbReference type="NCBI Taxonomy" id="1122177"/>
    <lineage>
        <taxon>Bacteria</taxon>
        <taxon>Pseudomonadati</taxon>
        <taxon>Bacteroidota</taxon>
        <taxon>Saprospiria</taxon>
        <taxon>Saprospirales</taxon>
        <taxon>Lewinellaceae</taxon>
        <taxon>Flavilitoribacter</taxon>
    </lineage>
</organism>
<gene>
    <name evidence="3" type="ORF">CRP01_15305</name>
</gene>
<feature type="domain" description="Outer membrane protein beta-barrel" evidence="2">
    <location>
        <begin position="193"/>
        <end position="362"/>
    </location>
</feature>
<reference evidence="3 4" key="1">
    <citation type="submission" date="2017-10" db="EMBL/GenBank/DDBJ databases">
        <title>The draft genome sequence of Lewinella nigricans NBRC 102662.</title>
        <authorList>
            <person name="Wang K."/>
        </authorList>
    </citation>
    <scope>NUCLEOTIDE SEQUENCE [LARGE SCALE GENOMIC DNA]</scope>
    <source>
        <strain evidence="3 4">NBRC 102662</strain>
    </source>
</reference>
<sequence>MKKTLLFLVLSLLLGASPATVAAQSDFREGFIINLLQDTVRGWVDYRSNAQNYKACRFKLGGDITEYTPDQLSGFGYENDKVFRSSVAEDAFVEVLVDGALSLYKSADHYLLQRPDGEMFRFRQEALKEDGSSSVNNRWIGVFNVLLQDCADNLIKEREKLRLNEQVITRLTVQYHQCRNADYTVYKSGKPWTRLEWGVALGAKNSSYTFNPLVLNTADYPYFDDAFNSVDPGVGIVLAISSPRLSENFAFQPEVHFTRSEYLSEISRQGVDTENRYTTHIQLNTLSIPLSIRYNLPERKISGFAQVGAILEYQLRAESQVLLERYVGAEVVSSRESSFPIRKNQVGVTAGLGITKPFKSFSGSLVVRYAQLTTPNQVTGIVHNSRQLGLYLILLKR</sequence>
<dbReference type="RefSeq" id="WP_099150926.1">
    <property type="nucleotide sequence ID" value="NZ_PDUD01000020.1"/>
</dbReference>
<evidence type="ECO:0000313" key="3">
    <source>
        <dbReference type="EMBL" id="PHN05836.1"/>
    </source>
</evidence>
<dbReference type="EMBL" id="PDUD01000020">
    <property type="protein sequence ID" value="PHN05836.1"/>
    <property type="molecule type" value="Genomic_DNA"/>
</dbReference>
<feature type="chain" id="PRO_5012406692" description="Outer membrane protein beta-barrel domain-containing protein" evidence="1">
    <location>
        <begin position="23"/>
        <end position="397"/>
    </location>
</feature>
<keyword evidence="1" id="KW-0732">Signal</keyword>
<evidence type="ECO:0000256" key="1">
    <source>
        <dbReference type="SAM" id="SignalP"/>
    </source>
</evidence>
<evidence type="ECO:0000313" key="4">
    <source>
        <dbReference type="Proteomes" id="UP000223913"/>
    </source>
</evidence>
<dbReference type="Pfam" id="PF13568">
    <property type="entry name" value="OMP_b-brl_2"/>
    <property type="match status" value="1"/>
</dbReference>
<comment type="caution">
    <text evidence="3">The sequence shown here is derived from an EMBL/GenBank/DDBJ whole genome shotgun (WGS) entry which is preliminary data.</text>
</comment>
<feature type="signal peptide" evidence="1">
    <location>
        <begin position="1"/>
        <end position="22"/>
    </location>
</feature>
<dbReference type="AlphaFoldDB" id="A0A2D0NBS0"/>
<name>A0A2D0NBS0_FLAN2</name>
<dbReference type="InterPro" id="IPR025665">
    <property type="entry name" value="Beta-barrel_OMP_2"/>
</dbReference>
<accession>A0A2D0NBS0</accession>
<protein>
    <recommendedName>
        <fullName evidence="2">Outer membrane protein beta-barrel domain-containing protein</fullName>
    </recommendedName>
</protein>
<proteinExistence type="predicted"/>
<evidence type="ECO:0000259" key="2">
    <source>
        <dbReference type="Pfam" id="PF13568"/>
    </source>
</evidence>
<dbReference type="Proteomes" id="UP000223913">
    <property type="component" value="Unassembled WGS sequence"/>
</dbReference>
<dbReference type="OrthoDB" id="952442at2"/>